<accession>D2VVZ3</accession>
<protein>
    <submittedName>
        <fullName evidence="2">Predicted protein</fullName>
    </submittedName>
</protein>
<evidence type="ECO:0000313" key="1">
    <source>
        <dbReference type="EMBL" id="EFC35531.1"/>
    </source>
</evidence>
<gene>
    <name evidence="2" type="ORF">NAEGRDRAFT_73192</name>
    <name evidence="1" type="ORF">NAEGRDRAFT_76813</name>
</gene>
<dbReference type="Proteomes" id="UP000006671">
    <property type="component" value="Unassembled WGS sequence"/>
</dbReference>
<proteinExistence type="predicted"/>
<dbReference type="AlphaFoldDB" id="D2VVZ3"/>
<dbReference type="EMBL" id="GG738903">
    <property type="protein sequence ID" value="EFC38987.1"/>
    <property type="molecule type" value="Genomic_DNA"/>
</dbReference>
<keyword evidence="3" id="KW-1185">Reference proteome</keyword>
<dbReference type="EMBL" id="GG739166">
    <property type="protein sequence ID" value="EFC35531.1"/>
    <property type="molecule type" value="Genomic_DNA"/>
</dbReference>
<dbReference type="GeneID" id="8850841"/>
<dbReference type="KEGG" id="ngr:NAEGRDRAFT_73192"/>
<dbReference type="VEuPathDB" id="AmoebaDB:NAEGRDRAFT_76813"/>
<organism evidence="3">
    <name type="scientific">Naegleria gruberi</name>
    <name type="common">Amoeba</name>
    <dbReference type="NCBI Taxonomy" id="5762"/>
    <lineage>
        <taxon>Eukaryota</taxon>
        <taxon>Discoba</taxon>
        <taxon>Heterolobosea</taxon>
        <taxon>Tetramitia</taxon>
        <taxon>Eutetramitia</taxon>
        <taxon>Vahlkampfiidae</taxon>
        <taxon>Naegleria</taxon>
    </lineage>
</organism>
<sequence length="188" mass="22636">MKSVKVYDDEESPTTVYHNPVEDIVMRLPDEFGKFVEKYEYCEELSRFAFISLLIGFLSGRNGRKLDYFNDTVRVGSKDKKEIDEMPLCCLFAIIQYSEPTELIIYTPNYFPNSKRFIFCNFESDLFWEFKSCGSEPFMEIRDLYEMFPYKRNTDLSKYRNGDGAIYFSKNWKELTIRVLYWERYFDE</sequence>
<reference evidence="2 3" key="1">
    <citation type="journal article" date="2010" name="Cell">
        <title>The genome of Naegleria gruberi illuminates early eukaryotic versatility.</title>
        <authorList>
            <person name="Fritz-Laylin L.K."/>
            <person name="Prochnik S.E."/>
            <person name="Ginger M.L."/>
            <person name="Dacks J.B."/>
            <person name="Carpenter M.L."/>
            <person name="Field M.C."/>
            <person name="Kuo A."/>
            <person name="Paredez A."/>
            <person name="Chapman J."/>
            <person name="Pham J."/>
            <person name="Shu S."/>
            <person name="Neupane R."/>
            <person name="Cipriano M."/>
            <person name="Mancuso J."/>
            <person name="Tu H."/>
            <person name="Salamov A."/>
            <person name="Lindquist E."/>
            <person name="Shapiro H."/>
            <person name="Lucas S."/>
            <person name="Grigoriev I.V."/>
            <person name="Cande W.Z."/>
            <person name="Fulton C."/>
            <person name="Rokhsar D.S."/>
            <person name="Dawson S.C."/>
        </authorList>
    </citation>
    <scope>NUCLEOTIDE SEQUENCE [LARGE SCALE GENOMIC DNA]</scope>
    <source>
        <strain evidence="2 3">NEG-M</strain>
    </source>
</reference>
<evidence type="ECO:0000313" key="2">
    <source>
        <dbReference type="EMBL" id="EFC38987.1"/>
    </source>
</evidence>
<dbReference type="RefSeq" id="XP_002671731.1">
    <property type="nucleotide sequence ID" value="XM_002671685.1"/>
</dbReference>
<name>D2VVZ3_NAEGR</name>
<evidence type="ECO:0000313" key="3">
    <source>
        <dbReference type="Proteomes" id="UP000006671"/>
    </source>
</evidence>